<dbReference type="InterPro" id="IPR013783">
    <property type="entry name" value="Ig-like_fold"/>
</dbReference>
<evidence type="ECO:0000259" key="3">
    <source>
        <dbReference type="PROSITE" id="PS50188"/>
    </source>
</evidence>
<dbReference type="EMBL" id="NIRI02000076">
    <property type="protein sequence ID" value="KAG5441994.1"/>
    <property type="molecule type" value="Genomic_DNA"/>
</dbReference>
<sequence>EIHSFANQFGFCERLTWNPAESPVCDVGARQLNVLHQAASCSSCYDIRDIAIHVAENSSTAHDRFRPSWGSSGRRSPRVSVNLMFYLNQTEVTKHLHKLSALAKEGGELVHELKSTGTRIKQSAQIMESNLNKQIDLLIQLLERRRAILLDELRSQLQHHGRRLRDQSNQVGSRLSATTSLIHFAVELLKEQDAAAFIQILPSIQKRILTAESQFELELELASQTKACGEIELRVNTDFIGQQVETLQLEEYYAPPVPAFLSSECVVDGNALFVVWQSARICPSRKDFVIQTPQETPPQARCPFADAVDSSLGGSRPSGLAGQFSSRPGLNPIKQNGHLNATHFHSNRLSPQQFPVSVSAYHLSDKTFDGPLSNGGHTSATPFSSRKTFAPCGTRQPEMNSSQSMNAIHPPSQILSKAQITTGRFSPRSPGECNPITYSLEVDNGRGGIFKVAYTGPETACRLEGLQFNTTYRLRVRARNSVGHSAYSDAIHLRTARLATFRIDPSSGLQLPHSSGLHVDSDGVTVQSLGDVEDRVLLADVGFSQGTHYWEWRIEAYDGRGQPSFGVALNSVARDRMLGLDNAGWAMYANSNRSWFVHAGQHRDRTDGGILTKDQLERDRQPTVIGVRLDCDQGHLGFYLNGEPHGPVAFTNLLQNGKQLAENVQTDLKDDVRVARTAKPALFYPALSLSHLTRVRLITGLEVPSESEESSEESDAECGVLAVHTPESTSSLSTPNNTSERSRTSLSTGKDSSSSTTSTDGGSQLRLNRPSAIHPDMTGIGLARGCTILTGTVGVTGPKSPTPIRLVTFGRS</sequence>
<dbReference type="PROSITE" id="PS50853">
    <property type="entry name" value="FN3"/>
    <property type="match status" value="1"/>
</dbReference>
<dbReference type="GO" id="GO:0007411">
    <property type="term" value="P:axon guidance"/>
    <property type="evidence" value="ECO:0007669"/>
    <property type="project" value="TreeGrafter"/>
</dbReference>
<dbReference type="AlphaFoldDB" id="A0A8T1LY01"/>
<dbReference type="InterPro" id="IPR003961">
    <property type="entry name" value="FN3_dom"/>
</dbReference>
<dbReference type="GO" id="GO:0043005">
    <property type="term" value="C:neuron projection"/>
    <property type="evidence" value="ECO:0007669"/>
    <property type="project" value="TreeGrafter"/>
</dbReference>
<dbReference type="PANTHER" id="PTHR24099">
    <property type="entry name" value="E3 UBIQUITIN-PROTEIN LIGASE TRIM36-RELATED"/>
    <property type="match status" value="1"/>
</dbReference>
<feature type="non-terminal residue" evidence="5">
    <location>
        <position position="1"/>
    </location>
</feature>
<accession>A0A8T1LY01</accession>
<dbReference type="InterPro" id="IPR003877">
    <property type="entry name" value="SPRY_dom"/>
</dbReference>
<dbReference type="CDD" id="cd00063">
    <property type="entry name" value="FN3"/>
    <property type="match status" value="1"/>
</dbReference>
<keyword evidence="1" id="KW-0175">Coiled coil</keyword>
<feature type="domain" description="B30.2/SPRY" evidence="3">
    <location>
        <begin position="486"/>
        <end position="705"/>
    </location>
</feature>
<dbReference type="Proteomes" id="UP000286415">
    <property type="component" value="Unassembled WGS sequence"/>
</dbReference>
<feature type="region of interest" description="Disordered" evidence="2">
    <location>
        <begin position="305"/>
        <end position="334"/>
    </location>
</feature>
<dbReference type="InterPro" id="IPR001870">
    <property type="entry name" value="B30.2/SPRY"/>
</dbReference>
<protein>
    <submittedName>
        <fullName evidence="5">Tripartite motif-containing protein 67</fullName>
    </submittedName>
</protein>
<dbReference type="OrthoDB" id="295536at2759"/>
<dbReference type="InterPro" id="IPR003649">
    <property type="entry name" value="Bbox_C"/>
</dbReference>
<comment type="caution">
    <text evidence="5">The sequence shown here is derived from an EMBL/GenBank/DDBJ whole genome shotgun (WGS) entry which is preliminary data.</text>
</comment>
<reference evidence="5 6" key="1">
    <citation type="journal article" date="2018" name="Biotechnol. Adv.">
        <title>Improved genomic resources and new bioinformatic workflow for the carcinogenic parasite Clonorchis sinensis: Biotechnological implications.</title>
        <authorList>
            <person name="Wang D."/>
            <person name="Korhonen P.K."/>
            <person name="Gasser R.B."/>
            <person name="Young N.D."/>
        </authorList>
    </citation>
    <scope>NUCLEOTIDE SEQUENCE [LARGE SCALE GENOMIC DNA]</scope>
    <source>
        <strain evidence="5">Cs-k2</strain>
    </source>
</reference>
<organism evidence="5 6">
    <name type="scientific">Clonorchis sinensis</name>
    <name type="common">Chinese liver fluke</name>
    <dbReference type="NCBI Taxonomy" id="79923"/>
    <lineage>
        <taxon>Eukaryota</taxon>
        <taxon>Metazoa</taxon>
        <taxon>Spiralia</taxon>
        <taxon>Lophotrochozoa</taxon>
        <taxon>Platyhelminthes</taxon>
        <taxon>Trematoda</taxon>
        <taxon>Digenea</taxon>
        <taxon>Opisthorchiida</taxon>
        <taxon>Opisthorchiata</taxon>
        <taxon>Opisthorchiidae</taxon>
        <taxon>Clonorchis</taxon>
    </lineage>
</organism>
<evidence type="ECO:0000313" key="5">
    <source>
        <dbReference type="EMBL" id="KAG5441994.1"/>
    </source>
</evidence>
<evidence type="ECO:0000259" key="4">
    <source>
        <dbReference type="PROSITE" id="PS50853"/>
    </source>
</evidence>
<dbReference type="PANTHER" id="PTHR24099:SF15">
    <property type="entry name" value="E3 UBIQUITIN-PROTEIN LIGASE TRIM9"/>
    <property type="match status" value="1"/>
</dbReference>
<feature type="region of interest" description="Disordered" evidence="2">
    <location>
        <begin position="725"/>
        <end position="774"/>
    </location>
</feature>
<feature type="domain" description="Fibronectin type-III" evidence="4">
    <location>
        <begin position="407"/>
        <end position="498"/>
    </location>
</feature>
<name>A0A8T1LY01_CLOSI</name>
<proteinExistence type="predicted"/>
<dbReference type="InterPro" id="IPR050617">
    <property type="entry name" value="E3_ligase_FN3/SPRY"/>
</dbReference>
<keyword evidence="6" id="KW-1185">Reference proteome</keyword>
<gene>
    <name evidence="5" type="ORF">CSKR_110748</name>
</gene>
<feature type="region of interest" description="Disordered" evidence="2">
    <location>
        <begin position="372"/>
        <end position="404"/>
    </location>
</feature>
<dbReference type="Gene3D" id="2.60.40.10">
    <property type="entry name" value="Immunoglobulins"/>
    <property type="match status" value="1"/>
</dbReference>
<feature type="compositionally biased region" description="Low complexity" evidence="2">
    <location>
        <begin position="725"/>
        <end position="763"/>
    </location>
</feature>
<reference evidence="5 6" key="2">
    <citation type="journal article" date="2021" name="Genomics">
        <title>High-quality reference genome for Clonorchis sinensis.</title>
        <authorList>
            <person name="Young N.D."/>
            <person name="Stroehlein A.J."/>
            <person name="Kinkar L."/>
            <person name="Wang T."/>
            <person name="Sohn W.M."/>
            <person name="Chang B.C.H."/>
            <person name="Kaur P."/>
            <person name="Weisz D."/>
            <person name="Dudchenko O."/>
            <person name="Aiden E.L."/>
            <person name="Korhonen P.K."/>
            <person name="Gasser R.B."/>
        </authorList>
    </citation>
    <scope>NUCLEOTIDE SEQUENCE [LARGE SCALE GENOMIC DNA]</scope>
    <source>
        <strain evidence="5">Cs-k2</strain>
    </source>
</reference>
<dbReference type="InterPro" id="IPR013320">
    <property type="entry name" value="ConA-like_dom_sf"/>
</dbReference>
<dbReference type="Gene3D" id="2.60.120.920">
    <property type="match status" value="1"/>
</dbReference>
<dbReference type="SUPFAM" id="SSF49899">
    <property type="entry name" value="Concanavalin A-like lectins/glucanases"/>
    <property type="match status" value="1"/>
</dbReference>
<dbReference type="InterPro" id="IPR043136">
    <property type="entry name" value="B30.2/SPRY_sf"/>
</dbReference>
<dbReference type="Pfam" id="PF00622">
    <property type="entry name" value="SPRY"/>
    <property type="match status" value="1"/>
</dbReference>
<feature type="compositionally biased region" description="Polar residues" evidence="2">
    <location>
        <begin position="375"/>
        <end position="387"/>
    </location>
</feature>
<evidence type="ECO:0000256" key="1">
    <source>
        <dbReference type="ARBA" id="ARBA00023054"/>
    </source>
</evidence>
<evidence type="ECO:0000313" key="6">
    <source>
        <dbReference type="Proteomes" id="UP000286415"/>
    </source>
</evidence>
<evidence type="ECO:0000256" key="2">
    <source>
        <dbReference type="SAM" id="MobiDB-lite"/>
    </source>
</evidence>
<feature type="compositionally biased region" description="Polar residues" evidence="2">
    <location>
        <begin position="323"/>
        <end position="334"/>
    </location>
</feature>
<dbReference type="SMART" id="SM00502">
    <property type="entry name" value="BBC"/>
    <property type="match status" value="1"/>
</dbReference>
<dbReference type="SUPFAM" id="SSF49265">
    <property type="entry name" value="Fibronectin type III"/>
    <property type="match status" value="1"/>
</dbReference>
<dbReference type="PROSITE" id="PS50188">
    <property type="entry name" value="B302_SPRY"/>
    <property type="match status" value="1"/>
</dbReference>
<dbReference type="InterPro" id="IPR036116">
    <property type="entry name" value="FN3_sf"/>
</dbReference>